<dbReference type="InterPro" id="IPR041401">
    <property type="entry name" value="TseB-like_dom"/>
</dbReference>
<dbReference type="EMBL" id="FWXK01000003">
    <property type="protein sequence ID" value="SMC37646.1"/>
    <property type="molecule type" value="Genomic_DNA"/>
</dbReference>
<protein>
    <submittedName>
        <fullName evidence="4">Uncharacterized protein YpmB</fullName>
    </submittedName>
</protein>
<name>A0A1W1YND6_9LACT</name>
<feature type="domain" description="Cell wall elongation regulator TseB-like" evidence="3">
    <location>
        <begin position="37"/>
        <end position="78"/>
    </location>
</feature>
<sequence>MTRKIINIIIAILFIYILGTSALYFTTQKDVAHWEAETTKMAKNEANLKNVRRFYVFTTDKTYYTVEGNNKNNEKIYFTYSPDTKKKTQTKADKLVNHENALSLARHNLPDATVKEANIGLEDGEYVWEVSFRDKNGALGYHYIDASDAQWYETINNL</sequence>
<organism evidence="4 5">
    <name type="scientific">Aerococcus suis</name>
    <dbReference type="NCBI Taxonomy" id="371602"/>
    <lineage>
        <taxon>Bacteria</taxon>
        <taxon>Bacillati</taxon>
        <taxon>Bacillota</taxon>
        <taxon>Bacilli</taxon>
        <taxon>Lactobacillales</taxon>
        <taxon>Aerococcaceae</taxon>
        <taxon>Aerococcus</taxon>
    </lineage>
</organism>
<dbReference type="AlphaFoldDB" id="A0A1W1YND6"/>
<evidence type="ECO:0000259" key="2">
    <source>
        <dbReference type="Pfam" id="PF03413"/>
    </source>
</evidence>
<dbReference type="STRING" id="371602.SAMN04487984_0838"/>
<reference evidence="5" key="1">
    <citation type="submission" date="2017-04" db="EMBL/GenBank/DDBJ databases">
        <authorList>
            <person name="Varghese N."/>
            <person name="Submissions S."/>
        </authorList>
    </citation>
    <scope>NUCLEOTIDE SEQUENCE [LARGE SCALE GENOMIC DNA]</scope>
    <source>
        <strain evidence="5">DSM 21500</strain>
    </source>
</reference>
<dbReference type="RefSeq" id="WP_084098899.1">
    <property type="nucleotide sequence ID" value="NZ_FWXK01000003.1"/>
</dbReference>
<evidence type="ECO:0000313" key="5">
    <source>
        <dbReference type="Proteomes" id="UP000243884"/>
    </source>
</evidence>
<dbReference type="Pfam" id="PF03413">
    <property type="entry name" value="PepSY"/>
    <property type="match status" value="1"/>
</dbReference>
<keyword evidence="1" id="KW-0472">Membrane</keyword>
<dbReference type="Pfam" id="PF17881">
    <property type="entry name" value="TseB"/>
    <property type="match status" value="1"/>
</dbReference>
<gene>
    <name evidence="4" type="ORF">SAMN04487984_0838</name>
</gene>
<proteinExistence type="predicted"/>
<dbReference type="SUPFAM" id="SSF54403">
    <property type="entry name" value="Cystatin/monellin"/>
    <property type="match status" value="2"/>
</dbReference>
<feature type="domain" description="PepSY" evidence="2">
    <location>
        <begin position="98"/>
        <end position="147"/>
    </location>
</feature>
<keyword evidence="1" id="KW-1133">Transmembrane helix</keyword>
<dbReference type="OrthoDB" id="2242521at2"/>
<keyword evidence="1" id="KW-0812">Transmembrane</keyword>
<accession>A0A1W1YND6</accession>
<dbReference type="Proteomes" id="UP000243884">
    <property type="component" value="Unassembled WGS sequence"/>
</dbReference>
<keyword evidence="5" id="KW-1185">Reference proteome</keyword>
<dbReference type="InterPro" id="IPR046350">
    <property type="entry name" value="Cystatin_sf"/>
</dbReference>
<evidence type="ECO:0000313" key="4">
    <source>
        <dbReference type="EMBL" id="SMC37646.1"/>
    </source>
</evidence>
<dbReference type="InterPro" id="IPR025711">
    <property type="entry name" value="PepSY"/>
</dbReference>
<dbReference type="Gene3D" id="3.10.450.40">
    <property type="match status" value="2"/>
</dbReference>
<evidence type="ECO:0000256" key="1">
    <source>
        <dbReference type="SAM" id="Phobius"/>
    </source>
</evidence>
<feature type="transmembrane region" description="Helical" evidence="1">
    <location>
        <begin position="6"/>
        <end position="25"/>
    </location>
</feature>
<evidence type="ECO:0000259" key="3">
    <source>
        <dbReference type="Pfam" id="PF17881"/>
    </source>
</evidence>